<name>A0A086SX72_HAPC1</name>
<evidence type="ECO:0000313" key="2">
    <source>
        <dbReference type="EMBL" id="KFH41704.1"/>
    </source>
</evidence>
<dbReference type="AlphaFoldDB" id="A0A086SX72"/>
<evidence type="ECO:0000313" key="3">
    <source>
        <dbReference type="Proteomes" id="UP000029964"/>
    </source>
</evidence>
<proteinExistence type="predicted"/>
<reference evidence="3" key="1">
    <citation type="journal article" date="2014" name="Genome Announc.">
        <title>Genome sequence and annotation of Acremonium chrysogenum, producer of the beta-lactam antibiotic cephalosporin C.</title>
        <authorList>
            <person name="Terfehr D."/>
            <person name="Dahlmann T.A."/>
            <person name="Specht T."/>
            <person name="Zadra I."/>
            <person name="Kuernsteiner H."/>
            <person name="Kueck U."/>
        </authorList>
    </citation>
    <scope>NUCLEOTIDE SEQUENCE [LARGE SCALE GENOMIC DNA]</scope>
    <source>
        <strain evidence="3">ATCC 11550 / CBS 779.69 / DSM 880 / IAM 14645 / JCM 23072 / IMI 49137</strain>
    </source>
</reference>
<accession>A0A086SX72</accession>
<sequence length="184" mass="20696">MLCVVTPQTKESQDSQDFLFGYFLKRFGLTPPCHQKQHRRHTTSTSRLMPHRVDSVAQPRKMTRRKSSAGSISSSSQLSSPASPAASIVPGSTIPPPSAWNASVVQALELARESPEAGQDPTINKILNDAIRHIWHKIQTQPYSYVMTGVEFSVFNYFQHLFLDEDKADLARMARARYWDNAHA</sequence>
<dbReference type="EMBL" id="JPKY01000118">
    <property type="protein sequence ID" value="KFH41704.1"/>
    <property type="molecule type" value="Genomic_DNA"/>
</dbReference>
<feature type="region of interest" description="Disordered" evidence="1">
    <location>
        <begin position="33"/>
        <end position="90"/>
    </location>
</feature>
<dbReference type="Proteomes" id="UP000029964">
    <property type="component" value="Unassembled WGS sequence"/>
</dbReference>
<keyword evidence="3" id="KW-1185">Reference proteome</keyword>
<dbReference type="OrthoDB" id="5302289at2759"/>
<dbReference type="HOGENOM" id="CLU_1467770_0_0_1"/>
<comment type="caution">
    <text evidence="2">The sequence shown here is derived from an EMBL/GenBank/DDBJ whole genome shotgun (WGS) entry which is preliminary data.</text>
</comment>
<evidence type="ECO:0000256" key="1">
    <source>
        <dbReference type="SAM" id="MobiDB-lite"/>
    </source>
</evidence>
<feature type="compositionally biased region" description="Low complexity" evidence="1">
    <location>
        <begin position="68"/>
        <end position="90"/>
    </location>
</feature>
<gene>
    <name evidence="2" type="ORF">ACRE_075720</name>
</gene>
<organism evidence="2 3">
    <name type="scientific">Hapsidospora chrysogenum (strain ATCC 11550 / CBS 779.69 / DSM 880 / IAM 14645 / JCM 23072 / IMI 49137)</name>
    <name type="common">Acremonium chrysogenum</name>
    <dbReference type="NCBI Taxonomy" id="857340"/>
    <lineage>
        <taxon>Eukaryota</taxon>
        <taxon>Fungi</taxon>
        <taxon>Dikarya</taxon>
        <taxon>Ascomycota</taxon>
        <taxon>Pezizomycotina</taxon>
        <taxon>Sordariomycetes</taxon>
        <taxon>Hypocreomycetidae</taxon>
        <taxon>Hypocreales</taxon>
        <taxon>Bionectriaceae</taxon>
        <taxon>Hapsidospora</taxon>
    </lineage>
</organism>
<protein>
    <submittedName>
        <fullName evidence="2">Uncharacterized protein</fullName>
    </submittedName>
</protein>